<name>A0ABW0QQ74_9GAMM</name>
<gene>
    <name evidence="1" type="ORF">ACFPPA_14005</name>
</gene>
<dbReference type="Pfam" id="PF14255">
    <property type="entry name" value="Zn_ribbon_21"/>
    <property type="match status" value="1"/>
</dbReference>
<sequence>MLTPVDISCPYCGEPLEILVDASAGDQYYIEDCQVCCRPIQLGIRIDADGEPQVSASSENDA</sequence>
<dbReference type="InterPro" id="IPR017143">
    <property type="entry name" value="UCP037225"/>
</dbReference>
<evidence type="ECO:0000313" key="1">
    <source>
        <dbReference type="EMBL" id="MFC5526850.1"/>
    </source>
</evidence>
<dbReference type="InterPro" id="IPR025990">
    <property type="entry name" value="zinc_ribbon_bacterial"/>
</dbReference>
<evidence type="ECO:0000313" key="2">
    <source>
        <dbReference type="Proteomes" id="UP001596114"/>
    </source>
</evidence>
<keyword evidence="2" id="KW-1185">Reference proteome</keyword>
<dbReference type="Proteomes" id="UP001596114">
    <property type="component" value="Unassembled WGS sequence"/>
</dbReference>
<protein>
    <submittedName>
        <fullName evidence="1">CPXCG motif-containing cysteine-rich protein</fullName>
    </submittedName>
</protein>
<reference evidence="2" key="1">
    <citation type="journal article" date="2019" name="Int. J. Syst. Evol. Microbiol.">
        <title>The Global Catalogue of Microorganisms (GCM) 10K type strain sequencing project: providing services to taxonomists for standard genome sequencing and annotation.</title>
        <authorList>
            <consortium name="The Broad Institute Genomics Platform"/>
            <consortium name="The Broad Institute Genome Sequencing Center for Infectious Disease"/>
            <person name="Wu L."/>
            <person name="Ma J."/>
        </authorList>
    </citation>
    <scope>NUCLEOTIDE SEQUENCE [LARGE SCALE GENOMIC DNA]</scope>
    <source>
        <strain evidence="2">CGMCC 1.16619</strain>
    </source>
</reference>
<dbReference type="EMBL" id="JBHSNF010000003">
    <property type="protein sequence ID" value="MFC5526850.1"/>
    <property type="molecule type" value="Genomic_DNA"/>
</dbReference>
<organism evidence="1 2">
    <name type="scientific">Rhodanobacter ginsengisoli</name>
    <dbReference type="NCBI Taxonomy" id="418646"/>
    <lineage>
        <taxon>Bacteria</taxon>
        <taxon>Pseudomonadati</taxon>
        <taxon>Pseudomonadota</taxon>
        <taxon>Gammaproteobacteria</taxon>
        <taxon>Lysobacterales</taxon>
        <taxon>Rhodanobacteraceae</taxon>
        <taxon>Rhodanobacter</taxon>
    </lineage>
</organism>
<comment type="caution">
    <text evidence="1">The sequence shown here is derived from an EMBL/GenBank/DDBJ whole genome shotgun (WGS) entry which is preliminary data.</text>
</comment>
<dbReference type="PIRSF" id="PIRSF037225">
    <property type="entry name" value="UCP037225"/>
    <property type="match status" value="1"/>
</dbReference>
<proteinExistence type="predicted"/>
<accession>A0ABW0QQ74</accession>
<dbReference type="RefSeq" id="WP_377320955.1">
    <property type="nucleotide sequence ID" value="NZ_JBHSNF010000003.1"/>
</dbReference>